<dbReference type="NCBIfam" id="TIGR01537">
    <property type="entry name" value="portal_HK97"/>
    <property type="match status" value="1"/>
</dbReference>
<reference evidence="2" key="1">
    <citation type="journal article" date="2021" name="PeerJ">
        <title>Extensive microbial diversity within the chicken gut microbiome revealed by metagenomics and culture.</title>
        <authorList>
            <person name="Gilroy R."/>
            <person name="Ravi A."/>
            <person name="Getino M."/>
            <person name="Pursley I."/>
            <person name="Horton D.L."/>
            <person name="Alikhan N.F."/>
            <person name="Baker D."/>
            <person name="Gharbi K."/>
            <person name="Hall N."/>
            <person name="Watson M."/>
            <person name="Adriaenssens E.M."/>
            <person name="Foster-Nyarko E."/>
            <person name="Jarju S."/>
            <person name="Secka A."/>
            <person name="Antonio M."/>
            <person name="Oren A."/>
            <person name="Chaudhuri R.R."/>
            <person name="La Ragione R."/>
            <person name="Hildebrand F."/>
            <person name="Pallen M.J."/>
        </authorList>
    </citation>
    <scope>NUCLEOTIDE SEQUENCE</scope>
    <source>
        <strain evidence="2">316</strain>
    </source>
</reference>
<sequence length="430" mass="47256">MGLLDLFRGAPKAEPSATRAITADGAGVAFFGLDDPALLDYLRTGSTSAAGIEVTVDRAMRNPAVFRSVSLISESMGMLPTHLVEKETKKKARDHPLFRILHRRPNAWQTAYDFKTLMQQRVLVEGDGYARIIRSRNFVRREDTIVGLVPLDPHRVTPVQNADWTVSYRYQPAQGATVLLSPSDVFHLRGISKDGIRGISRVRQAADAIGLAIAADLALGRLYRNGSFINGYLAHPKTLSGEAIERLRAYWSSRFAGADDAGKTPILEEGLEYKLLGSTAKDAQSHETRGRQIEEIARIFGVPRPLLMIDETSWGSGIDVLGQFFVRYALNSWFEAWQQAAERSLLTDEEADRYEIKFNAGALLRGSMKDQADFFAKALGAGGQQAWMTPNEVRETLDMPSNPDGDRLGNPMMGHNGGPPLNDNGAPSDG</sequence>
<dbReference type="EMBL" id="DYYG01000043">
    <property type="protein sequence ID" value="HJE24928.1"/>
    <property type="molecule type" value="Genomic_DNA"/>
</dbReference>
<gene>
    <name evidence="2" type="ORF">K8W01_14830</name>
</gene>
<evidence type="ECO:0000256" key="1">
    <source>
        <dbReference type="SAM" id="MobiDB-lite"/>
    </source>
</evidence>
<evidence type="ECO:0000313" key="2">
    <source>
        <dbReference type="EMBL" id="HJE24928.1"/>
    </source>
</evidence>
<dbReference type="InterPro" id="IPR006944">
    <property type="entry name" value="Phage/GTA_portal"/>
</dbReference>
<dbReference type="InterPro" id="IPR006427">
    <property type="entry name" value="Portal_HK97"/>
</dbReference>
<proteinExistence type="predicted"/>
<accession>A0A921E4K1</accession>
<dbReference type="Pfam" id="PF04860">
    <property type="entry name" value="Phage_portal"/>
    <property type="match status" value="1"/>
</dbReference>
<feature type="compositionally biased region" description="Low complexity" evidence="1">
    <location>
        <begin position="408"/>
        <end position="422"/>
    </location>
</feature>
<reference evidence="2" key="2">
    <citation type="submission" date="2021-09" db="EMBL/GenBank/DDBJ databases">
        <authorList>
            <person name="Gilroy R."/>
        </authorList>
    </citation>
    <scope>NUCLEOTIDE SEQUENCE</scope>
    <source>
        <strain evidence="2">316</strain>
    </source>
</reference>
<feature type="region of interest" description="Disordered" evidence="1">
    <location>
        <begin position="395"/>
        <end position="430"/>
    </location>
</feature>
<evidence type="ECO:0000313" key="3">
    <source>
        <dbReference type="Proteomes" id="UP000742631"/>
    </source>
</evidence>
<name>A0A921E4K1_9HYPH</name>
<dbReference type="Proteomes" id="UP000742631">
    <property type="component" value="Unassembled WGS sequence"/>
</dbReference>
<protein>
    <submittedName>
        <fullName evidence="2">Phage portal protein</fullName>
    </submittedName>
</protein>
<dbReference type="AlphaFoldDB" id="A0A921E4K1"/>
<comment type="caution">
    <text evidence="2">The sequence shown here is derived from an EMBL/GenBank/DDBJ whole genome shotgun (WGS) entry which is preliminary data.</text>
</comment>
<organism evidence="2 3">
    <name type="scientific">Methylorubrum populi</name>
    <dbReference type="NCBI Taxonomy" id="223967"/>
    <lineage>
        <taxon>Bacteria</taxon>
        <taxon>Pseudomonadati</taxon>
        <taxon>Pseudomonadota</taxon>
        <taxon>Alphaproteobacteria</taxon>
        <taxon>Hyphomicrobiales</taxon>
        <taxon>Methylobacteriaceae</taxon>
        <taxon>Methylorubrum</taxon>
    </lineage>
</organism>